<feature type="domain" description="CxC6 like cysteine cluster associated with KDZ" evidence="3">
    <location>
        <begin position="348"/>
        <end position="412"/>
    </location>
</feature>
<sequence>MDNFNEIYATLSAVPGLCDSIGMEKGMAFVRLAGRLKDAITVVQPPTHDAADAPEHLPDGIRTFLGSAIDLPMEYIDGCWKAFSNIVWKYDEDGKTKGSDAEAFKRYGLDNLLSSRMLFPPSHYCNTPGCTNTNTLRDKAGPLKAVLYTLSDGACATFSTHLSCPSCRARYYPNYVVRDGTRTYYDQIPSAVQVAEHQYVERALLNLFTNLLLISWTSATNGARVYNETLSQPEKRPDHPDWMDTSFKLRPEHVWDGFLLISLLEDYEARGATLRVPHTGDQKDRFTAVMQERNARIQLCGQPEWGHYCTKCLRVWDEDSKTSEIYPTFHLDGRQRLIFFVEKLHVVVIDGISIGHPCCGVLHCPNSLNRHRFCTAHAHRHNVCAVEGCEVAADSDDGFMTCCDPNHRLLETTHNFKKRDKAMFQLRTNITAEEVEELELPSDTTDPACPAAKDPSGNRKIRALFGRRKTHNEQIMVRPCGVIVARATFFGSETVTQTVVHLEFRWWDMLRKVFRADGSMPHIVFYDNNCTLYKHLVRISDPLVETVGFPVDVFHWTCKHKKEGVECAYHCNPLLFSELLGASDPLPPSALQPLYDLDDIAPPIRAACLCDRFLRDSGHHRLGVQTSGQRLRQTQRETTEQWQGDEQARTGCH</sequence>
<dbReference type="Pfam" id="PF18721">
    <property type="entry name" value="CxC6"/>
    <property type="match status" value="1"/>
</dbReference>
<dbReference type="Proteomes" id="UP001215598">
    <property type="component" value="Unassembled WGS sequence"/>
</dbReference>
<reference evidence="4" key="1">
    <citation type="submission" date="2023-03" db="EMBL/GenBank/DDBJ databases">
        <title>Massive genome expansion in bonnet fungi (Mycena s.s.) driven by repeated elements and novel gene families across ecological guilds.</title>
        <authorList>
            <consortium name="Lawrence Berkeley National Laboratory"/>
            <person name="Harder C.B."/>
            <person name="Miyauchi S."/>
            <person name="Viragh M."/>
            <person name="Kuo A."/>
            <person name="Thoen E."/>
            <person name="Andreopoulos B."/>
            <person name="Lu D."/>
            <person name="Skrede I."/>
            <person name="Drula E."/>
            <person name="Henrissat B."/>
            <person name="Morin E."/>
            <person name="Kohler A."/>
            <person name="Barry K."/>
            <person name="LaButti K."/>
            <person name="Morin E."/>
            <person name="Salamov A."/>
            <person name="Lipzen A."/>
            <person name="Mereny Z."/>
            <person name="Hegedus B."/>
            <person name="Baldrian P."/>
            <person name="Stursova M."/>
            <person name="Weitz H."/>
            <person name="Taylor A."/>
            <person name="Grigoriev I.V."/>
            <person name="Nagy L.G."/>
            <person name="Martin F."/>
            <person name="Kauserud H."/>
        </authorList>
    </citation>
    <scope>NUCLEOTIDE SEQUENCE</scope>
    <source>
        <strain evidence="4">CBHHK182m</strain>
    </source>
</reference>
<name>A0AAD7H5W3_9AGAR</name>
<keyword evidence="5" id="KW-1185">Reference proteome</keyword>
<proteinExistence type="predicted"/>
<accession>A0AAD7H5W3</accession>
<feature type="domain" description="CxC5 like cysteine cluster associated with KDZ" evidence="2">
    <location>
        <begin position="115"/>
        <end position="230"/>
    </location>
</feature>
<feature type="region of interest" description="Disordered" evidence="1">
    <location>
        <begin position="624"/>
        <end position="653"/>
    </location>
</feature>
<dbReference type="Pfam" id="PF18718">
    <property type="entry name" value="CxC5"/>
    <property type="match status" value="1"/>
</dbReference>
<comment type="caution">
    <text evidence="4">The sequence shown here is derived from an EMBL/GenBank/DDBJ whole genome shotgun (WGS) entry which is preliminary data.</text>
</comment>
<protein>
    <recommendedName>
        <fullName evidence="6">CxC5 like cysteine cluster associated with KDZ domain-containing protein</fullName>
    </recommendedName>
</protein>
<dbReference type="InterPro" id="IPR040898">
    <property type="entry name" value="CxC6"/>
</dbReference>
<evidence type="ECO:0008006" key="6">
    <source>
        <dbReference type="Google" id="ProtNLM"/>
    </source>
</evidence>
<gene>
    <name evidence="4" type="ORF">B0H16DRAFT_1342039</name>
</gene>
<evidence type="ECO:0000313" key="4">
    <source>
        <dbReference type="EMBL" id="KAJ7712768.1"/>
    </source>
</evidence>
<evidence type="ECO:0000259" key="3">
    <source>
        <dbReference type="Pfam" id="PF18721"/>
    </source>
</evidence>
<dbReference type="AlphaFoldDB" id="A0AAD7H5W3"/>
<organism evidence="4 5">
    <name type="scientific">Mycena metata</name>
    <dbReference type="NCBI Taxonomy" id="1033252"/>
    <lineage>
        <taxon>Eukaryota</taxon>
        <taxon>Fungi</taxon>
        <taxon>Dikarya</taxon>
        <taxon>Basidiomycota</taxon>
        <taxon>Agaricomycotina</taxon>
        <taxon>Agaricomycetes</taxon>
        <taxon>Agaricomycetidae</taxon>
        <taxon>Agaricales</taxon>
        <taxon>Marasmiineae</taxon>
        <taxon>Mycenaceae</taxon>
        <taxon>Mycena</taxon>
    </lineage>
</organism>
<dbReference type="InterPro" id="IPR041539">
    <property type="entry name" value="CxC5"/>
</dbReference>
<evidence type="ECO:0000313" key="5">
    <source>
        <dbReference type="Proteomes" id="UP001215598"/>
    </source>
</evidence>
<dbReference type="EMBL" id="JARKIB010000358">
    <property type="protein sequence ID" value="KAJ7712768.1"/>
    <property type="molecule type" value="Genomic_DNA"/>
</dbReference>
<evidence type="ECO:0000256" key="1">
    <source>
        <dbReference type="SAM" id="MobiDB-lite"/>
    </source>
</evidence>
<evidence type="ECO:0000259" key="2">
    <source>
        <dbReference type="Pfam" id="PF18718"/>
    </source>
</evidence>